<sequence length="732" mass="84320">MKKLLSILFLLGLCFIPVPVHAAESGSLIVRTVAARLHSDKTITVTETLRLRLPGHDDYELFLNLPDNSQMKAEKVKLISEQAVLDPQWNRVQFNRDTDVELQLEYTLQLFQDENDQADTLTLNLASSPLDLPTEQLHVELQLDPELHRDNWILDCGQSGNQCRYGEGRWQDQTFVFDSDQVLDYQAVNLTLNFDEGTFASAPVYSWPFRYTLWRVEIEVLPQMDLQVHQEIQWLRQSDDLDPMLDLFLGWPSYPDAQLKEVAISDPMLEVSKYGFLKLPDTQAAELTLDYRIELTSLPDQWRLNFDDTMNQAQIDRLEVTVRMPQDLEVTTDFYHVLDYEDHKKMTMDRSEDGKLLHLSSTQALTGDDRVSLTIKIPYSMQRVMRGATGFWSMFAIGVLLAAGLFRGLNRSAKRRAVGELPNGVNPVQAALLTHRQAEGEMLAAVIVNWAARDYIQIQMDAQTLRLFRRRSLIHQPPWEKQFMHSLFQLGDGNSVTAEEISQRGQACVQQAWHQAQSEAAQWRHPGLSGLRWLLMLLSVLPPVILLWMQVQQTYRLVLAILLGGGLLRLSFILGSRILARKQGKKGSRIQFAGLALLWLILLEWAMEYFVLRSLPLAISYFSMAAVQVLLVPMKPLNPEGLRLRQQAVQWRQDLKQMPDKKLDEWLERDPEYALKSYGYARTLNVADVWEKRFYPRVLPLLETVVDAGGQPERIWVLDELYDRLQHCLKNE</sequence>
<dbReference type="Proteomes" id="UP000480929">
    <property type="component" value="Unassembled WGS sequence"/>
</dbReference>
<feature type="transmembrane region" description="Helical" evidence="1">
    <location>
        <begin position="533"/>
        <end position="551"/>
    </location>
</feature>
<evidence type="ECO:0000313" key="4">
    <source>
        <dbReference type="EMBL" id="MSC31844.1"/>
    </source>
</evidence>
<keyword evidence="2" id="KW-0732">Signal</keyword>
<keyword evidence="1" id="KW-0472">Membrane</keyword>
<name>A0A6N7S2V9_9FIRM</name>
<evidence type="ECO:0000313" key="5">
    <source>
        <dbReference type="Proteomes" id="UP000433575"/>
    </source>
</evidence>
<evidence type="ECO:0000256" key="1">
    <source>
        <dbReference type="SAM" id="Phobius"/>
    </source>
</evidence>
<keyword evidence="1" id="KW-0812">Transmembrane</keyword>
<dbReference type="RefSeq" id="WP_154237726.1">
    <property type="nucleotide sequence ID" value="NZ_WKPI01000002.1"/>
</dbReference>
<feature type="transmembrane region" description="Helical" evidence="1">
    <location>
        <begin position="592"/>
        <end position="612"/>
    </location>
</feature>
<comment type="caution">
    <text evidence="3">The sequence shown here is derived from an EMBL/GenBank/DDBJ whole genome shotgun (WGS) entry which is preliminary data.</text>
</comment>
<protein>
    <submittedName>
        <fullName evidence="3">DUF2207 domain-containing protein</fullName>
    </submittedName>
</protein>
<accession>A0A6N7S2V9</accession>
<evidence type="ECO:0000256" key="2">
    <source>
        <dbReference type="SAM" id="SignalP"/>
    </source>
</evidence>
<reference evidence="5 6" key="1">
    <citation type="journal article" date="2019" name="Nat. Med.">
        <title>A library of human gut bacterial isolates paired with longitudinal multiomics data enables mechanistic microbiome research.</title>
        <authorList>
            <person name="Poyet M."/>
            <person name="Groussin M."/>
            <person name="Gibbons S.M."/>
            <person name="Avila-Pacheco J."/>
            <person name="Jiang X."/>
            <person name="Kearney S.M."/>
            <person name="Perrotta A.R."/>
            <person name="Berdy B."/>
            <person name="Zhao S."/>
            <person name="Lieberman T.D."/>
            <person name="Swanson P.K."/>
            <person name="Smith M."/>
            <person name="Roesemann S."/>
            <person name="Alexander J.E."/>
            <person name="Rich S.A."/>
            <person name="Livny J."/>
            <person name="Vlamakis H."/>
            <person name="Clish C."/>
            <person name="Bullock K."/>
            <person name="Deik A."/>
            <person name="Scott J."/>
            <person name="Pierce K.A."/>
            <person name="Xavier R.J."/>
            <person name="Alm E.J."/>
        </authorList>
    </citation>
    <scope>NUCLEOTIDE SEQUENCE [LARGE SCALE GENOMIC DNA]</scope>
    <source>
        <strain evidence="3 5">BIOML-A4</strain>
        <strain evidence="4 6">BIOML-A5</strain>
    </source>
</reference>
<keyword evidence="1" id="KW-1133">Transmembrane helix</keyword>
<organism evidence="3 5">
    <name type="scientific">Holdemania massiliensis</name>
    <dbReference type="NCBI Taxonomy" id="1468449"/>
    <lineage>
        <taxon>Bacteria</taxon>
        <taxon>Bacillati</taxon>
        <taxon>Bacillota</taxon>
        <taxon>Erysipelotrichia</taxon>
        <taxon>Erysipelotrichales</taxon>
        <taxon>Erysipelotrichaceae</taxon>
        <taxon>Holdemania</taxon>
    </lineage>
</organism>
<feature type="signal peptide" evidence="2">
    <location>
        <begin position="1"/>
        <end position="22"/>
    </location>
</feature>
<dbReference type="EMBL" id="WKPI01000002">
    <property type="protein sequence ID" value="MSC31844.1"/>
    <property type="molecule type" value="Genomic_DNA"/>
</dbReference>
<feature type="chain" id="PRO_5027029266" evidence="2">
    <location>
        <begin position="23"/>
        <end position="732"/>
    </location>
</feature>
<feature type="transmembrane region" description="Helical" evidence="1">
    <location>
        <begin position="557"/>
        <end position="580"/>
    </location>
</feature>
<dbReference type="EMBL" id="WKPJ01000002">
    <property type="protein sequence ID" value="MSA88089.1"/>
    <property type="molecule type" value="Genomic_DNA"/>
</dbReference>
<feature type="transmembrane region" description="Helical" evidence="1">
    <location>
        <begin position="384"/>
        <end position="406"/>
    </location>
</feature>
<dbReference type="OrthoDB" id="1653078at2"/>
<evidence type="ECO:0000313" key="6">
    <source>
        <dbReference type="Proteomes" id="UP000480929"/>
    </source>
</evidence>
<gene>
    <name evidence="4" type="ORF">GKD88_01725</name>
    <name evidence="3" type="ORF">GKE08_01925</name>
</gene>
<dbReference type="Proteomes" id="UP000433575">
    <property type="component" value="Unassembled WGS sequence"/>
</dbReference>
<proteinExistence type="predicted"/>
<keyword evidence="6" id="KW-1185">Reference proteome</keyword>
<dbReference type="AlphaFoldDB" id="A0A6N7S2V9"/>
<evidence type="ECO:0000313" key="3">
    <source>
        <dbReference type="EMBL" id="MSA88089.1"/>
    </source>
</evidence>